<evidence type="ECO:0000313" key="3">
    <source>
        <dbReference type="Proteomes" id="UP001217838"/>
    </source>
</evidence>
<feature type="region of interest" description="Disordered" evidence="1">
    <location>
        <begin position="14"/>
        <end position="92"/>
    </location>
</feature>
<dbReference type="EMBL" id="JAQNDN010000025">
    <property type="protein sequence ID" value="MDC0674789.1"/>
    <property type="molecule type" value="Genomic_DNA"/>
</dbReference>
<comment type="caution">
    <text evidence="2">The sequence shown here is derived from an EMBL/GenBank/DDBJ whole genome shotgun (WGS) entry which is preliminary data.</text>
</comment>
<reference evidence="2 3" key="1">
    <citation type="submission" date="2022-11" db="EMBL/GenBank/DDBJ databases">
        <title>Minimal conservation of predation-associated metabolite biosynthetic gene clusters underscores biosynthetic potential of Myxococcota including descriptions for ten novel species: Archangium lansinium sp. nov., Myxococcus landrumus sp. nov., Nannocystis bai.</title>
        <authorList>
            <person name="Ahearne A."/>
            <person name="Stevens C."/>
            <person name="Dowd S."/>
        </authorList>
    </citation>
    <scope>NUCLEOTIDE SEQUENCE [LARGE SCALE GENOMIC DNA]</scope>
    <source>
        <strain evidence="2 3">NCELM</strain>
    </source>
</reference>
<feature type="compositionally biased region" description="Low complexity" evidence="1">
    <location>
        <begin position="14"/>
        <end position="33"/>
    </location>
</feature>
<evidence type="ECO:0000313" key="2">
    <source>
        <dbReference type="EMBL" id="MDC0674789.1"/>
    </source>
</evidence>
<sequence>MHILFVLAVLSSAPGESAPSVAPAESASPAIESRVNGESAELESAAPVESPESTEPVATGEPAVASPPPVASATDDEKPGPARASAQPEAPLLTEGFRRPGTYLHVAPGIASFNVLDPAFRQYAWGISGGRSVARGRRFAAQLGGFFEHLVGPRDPAVDLLRLGGEFRIGASNERVFGYGLIRTGLDIAVIPKDVYFQRAALFFLLSVGAGVQGALGPRRRFLLGVEPSFDFTWPGVLILFRTRAFIGWRFG</sequence>
<dbReference type="RefSeq" id="WP_272009289.1">
    <property type="nucleotide sequence ID" value="NZ_JAQNDN010000025.1"/>
</dbReference>
<keyword evidence="3" id="KW-1185">Reference proteome</keyword>
<accession>A0ABT5BMQ9</accession>
<proteinExistence type="predicted"/>
<dbReference type="Proteomes" id="UP001217838">
    <property type="component" value="Unassembled WGS sequence"/>
</dbReference>
<gene>
    <name evidence="2" type="ORF">POL58_43975</name>
</gene>
<protein>
    <submittedName>
        <fullName evidence="2">Uncharacterized protein</fullName>
    </submittedName>
</protein>
<evidence type="ECO:0000256" key="1">
    <source>
        <dbReference type="SAM" id="MobiDB-lite"/>
    </source>
</evidence>
<organism evidence="2 3">
    <name type="scientific">Nannocystis radixulma</name>
    <dbReference type="NCBI Taxonomy" id="2995305"/>
    <lineage>
        <taxon>Bacteria</taxon>
        <taxon>Pseudomonadati</taxon>
        <taxon>Myxococcota</taxon>
        <taxon>Polyangia</taxon>
        <taxon>Nannocystales</taxon>
        <taxon>Nannocystaceae</taxon>
        <taxon>Nannocystis</taxon>
    </lineage>
</organism>
<name>A0ABT5BMQ9_9BACT</name>